<reference evidence="2 3" key="1">
    <citation type="submission" date="2021-08" db="EMBL/GenBank/DDBJ databases">
        <title>Caldovatus sediminis gen. nov., sp. nov., a moderately thermophilic bacterium isolated from a hot spring.</title>
        <authorList>
            <person name="Hu C.-J."/>
            <person name="Li W.-J."/>
            <person name="Xian W.-D."/>
        </authorList>
    </citation>
    <scope>NUCLEOTIDE SEQUENCE [LARGE SCALE GENOMIC DNA]</scope>
    <source>
        <strain evidence="2 3">SYSU G05006</strain>
    </source>
</reference>
<evidence type="ECO:0000313" key="2">
    <source>
        <dbReference type="EMBL" id="MBW8269553.1"/>
    </source>
</evidence>
<evidence type="ECO:0000313" key="3">
    <source>
        <dbReference type="Proteomes" id="UP001519924"/>
    </source>
</evidence>
<evidence type="ECO:0000256" key="1">
    <source>
        <dbReference type="SAM" id="MobiDB-lite"/>
    </source>
</evidence>
<name>A0ABS7F1Q7_9PROT</name>
<sequence>MDTTLSRPRPQPDDGRDAPARSAPAAPAPRQATPRSGTPAAAFDRWLRRELARLYGAALHEPVPDSLLRMITEALPPRRKR</sequence>
<proteinExistence type="predicted"/>
<feature type="compositionally biased region" description="Low complexity" evidence="1">
    <location>
        <begin position="20"/>
        <end position="35"/>
    </location>
</feature>
<accession>A0ABS7F1Q7</accession>
<feature type="region of interest" description="Disordered" evidence="1">
    <location>
        <begin position="1"/>
        <end position="41"/>
    </location>
</feature>
<protein>
    <recommendedName>
        <fullName evidence="4">Anti-sigma factor NepR domain-containing protein</fullName>
    </recommendedName>
</protein>
<comment type="caution">
    <text evidence="2">The sequence shown here is derived from an EMBL/GenBank/DDBJ whole genome shotgun (WGS) entry which is preliminary data.</text>
</comment>
<evidence type="ECO:0008006" key="4">
    <source>
        <dbReference type="Google" id="ProtNLM"/>
    </source>
</evidence>
<organism evidence="2 3">
    <name type="scientific">Caldovatus aquaticus</name>
    <dbReference type="NCBI Taxonomy" id="2865671"/>
    <lineage>
        <taxon>Bacteria</taxon>
        <taxon>Pseudomonadati</taxon>
        <taxon>Pseudomonadota</taxon>
        <taxon>Alphaproteobacteria</taxon>
        <taxon>Acetobacterales</taxon>
        <taxon>Roseomonadaceae</taxon>
        <taxon>Caldovatus</taxon>
    </lineage>
</organism>
<dbReference type="RefSeq" id="WP_220117310.1">
    <property type="nucleotide sequence ID" value="NZ_JAHZUY010000017.1"/>
</dbReference>
<gene>
    <name evidence="2" type="ORF">K1J50_08645</name>
</gene>
<feature type="compositionally biased region" description="Basic and acidic residues" evidence="1">
    <location>
        <begin position="10"/>
        <end position="19"/>
    </location>
</feature>
<dbReference type="EMBL" id="JAHZUY010000017">
    <property type="protein sequence ID" value="MBW8269553.1"/>
    <property type="molecule type" value="Genomic_DNA"/>
</dbReference>
<keyword evidence="3" id="KW-1185">Reference proteome</keyword>
<dbReference type="Proteomes" id="UP001519924">
    <property type="component" value="Unassembled WGS sequence"/>
</dbReference>